<dbReference type="AlphaFoldDB" id="A0A9D4XB08"/>
<dbReference type="Gramene" id="Psat04G0072200-T1">
    <property type="protein sequence ID" value="KAI5415381.1"/>
    <property type="gene ID" value="KIW84_040722"/>
</dbReference>
<dbReference type="GO" id="GO:0016567">
    <property type="term" value="P:protein ubiquitination"/>
    <property type="evidence" value="ECO:0007669"/>
    <property type="project" value="TreeGrafter"/>
</dbReference>
<dbReference type="PROSITE" id="PS50089">
    <property type="entry name" value="ZF_RING_2"/>
    <property type="match status" value="1"/>
</dbReference>
<dbReference type="PANTHER" id="PTHR45969">
    <property type="entry name" value="RING ZINC FINGER PROTEIN-RELATED"/>
    <property type="match status" value="1"/>
</dbReference>
<dbReference type="Gene3D" id="3.30.40.10">
    <property type="entry name" value="Zinc/RING finger domain, C3HC4 (zinc finger)"/>
    <property type="match status" value="1"/>
</dbReference>
<dbReference type="GO" id="GO:0008270">
    <property type="term" value="F:zinc ion binding"/>
    <property type="evidence" value="ECO:0007669"/>
    <property type="project" value="UniProtKB-KW"/>
</dbReference>
<gene>
    <name evidence="7" type="ORF">KIW84_040722</name>
</gene>
<dbReference type="EMBL" id="JAMSHJ010000004">
    <property type="protein sequence ID" value="KAI5415381.1"/>
    <property type="molecule type" value="Genomic_DNA"/>
</dbReference>
<proteinExistence type="predicted"/>
<evidence type="ECO:0000256" key="2">
    <source>
        <dbReference type="ARBA" id="ARBA00022771"/>
    </source>
</evidence>
<keyword evidence="8" id="KW-1185">Reference proteome</keyword>
<dbReference type="InterPro" id="IPR013083">
    <property type="entry name" value="Znf_RING/FYVE/PHD"/>
</dbReference>
<keyword evidence="1" id="KW-0479">Metal-binding</keyword>
<evidence type="ECO:0000259" key="6">
    <source>
        <dbReference type="PROSITE" id="PS50089"/>
    </source>
</evidence>
<dbReference type="PANTHER" id="PTHR45969:SF11">
    <property type="entry name" value="RING_U-BOX SUPERFAMILY PROTEIN"/>
    <property type="match status" value="1"/>
</dbReference>
<evidence type="ECO:0000256" key="4">
    <source>
        <dbReference type="PROSITE-ProRule" id="PRU00175"/>
    </source>
</evidence>
<evidence type="ECO:0000256" key="5">
    <source>
        <dbReference type="SAM" id="Phobius"/>
    </source>
</evidence>
<protein>
    <recommendedName>
        <fullName evidence="6">RING-type domain-containing protein</fullName>
    </recommendedName>
</protein>
<name>A0A9D4XB08_PEA</name>
<keyword evidence="5" id="KW-0472">Membrane</keyword>
<feature type="non-terminal residue" evidence="7">
    <location>
        <position position="1"/>
    </location>
</feature>
<evidence type="ECO:0000256" key="1">
    <source>
        <dbReference type="ARBA" id="ARBA00022723"/>
    </source>
</evidence>
<accession>A0A9D4XB08</accession>
<feature type="transmembrane region" description="Helical" evidence="5">
    <location>
        <begin position="52"/>
        <end position="70"/>
    </location>
</feature>
<feature type="domain" description="RING-type" evidence="6">
    <location>
        <begin position="113"/>
        <end position="162"/>
    </location>
</feature>
<sequence length="203" mass="23283">KKQSSCLHHTQNFLYNQPTQFIPTSPTPSNPNSNIFKMTQQSISNFTLTQSIYEAALILALLRWILCFLFKTIKNRNTSQHQHQQHCCQMLPLTSFGEIIERHPETQDSSTTCAVCLNKMKMEDEVRELMNCCHVFHRECIDKWLEHGHENENHNQTCPLCRAPLISTDAVSSGVLSDCVSPNQPSWAVERLLYLFGDDLLSC</sequence>
<reference evidence="7 8" key="1">
    <citation type="journal article" date="2022" name="Nat. Genet.">
        <title>Improved pea reference genome and pan-genome highlight genomic features and evolutionary characteristics.</title>
        <authorList>
            <person name="Yang T."/>
            <person name="Liu R."/>
            <person name="Luo Y."/>
            <person name="Hu S."/>
            <person name="Wang D."/>
            <person name="Wang C."/>
            <person name="Pandey M.K."/>
            <person name="Ge S."/>
            <person name="Xu Q."/>
            <person name="Li N."/>
            <person name="Li G."/>
            <person name="Huang Y."/>
            <person name="Saxena R.K."/>
            <person name="Ji Y."/>
            <person name="Li M."/>
            <person name="Yan X."/>
            <person name="He Y."/>
            <person name="Liu Y."/>
            <person name="Wang X."/>
            <person name="Xiang C."/>
            <person name="Varshney R.K."/>
            <person name="Ding H."/>
            <person name="Gao S."/>
            <person name="Zong X."/>
        </authorList>
    </citation>
    <scope>NUCLEOTIDE SEQUENCE [LARGE SCALE GENOMIC DNA]</scope>
    <source>
        <strain evidence="7 8">cv. Zhongwan 6</strain>
    </source>
</reference>
<keyword evidence="5" id="KW-1133">Transmembrane helix</keyword>
<comment type="caution">
    <text evidence="7">The sequence shown here is derived from an EMBL/GenBank/DDBJ whole genome shotgun (WGS) entry which is preliminary data.</text>
</comment>
<dbReference type="InterPro" id="IPR001841">
    <property type="entry name" value="Znf_RING"/>
</dbReference>
<organism evidence="7 8">
    <name type="scientific">Pisum sativum</name>
    <name type="common">Garden pea</name>
    <name type="synonym">Lathyrus oleraceus</name>
    <dbReference type="NCBI Taxonomy" id="3888"/>
    <lineage>
        <taxon>Eukaryota</taxon>
        <taxon>Viridiplantae</taxon>
        <taxon>Streptophyta</taxon>
        <taxon>Embryophyta</taxon>
        <taxon>Tracheophyta</taxon>
        <taxon>Spermatophyta</taxon>
        <taxon>Magnoliopsida</taxon>
        <taxon>eudicotyledons</taxon>
        <taxon>Gunneridae</taxon>
        <taxon>Pentapetalae</taxon>
        <taxon>rosids</taxon>
        <taxon>fabids</taxon>
        <taxon>Fabales</taxon>
        <taxon>Fabaceae</taxon>
        <taxon>Papilionoideae</taxon>
        <taxon>50 kb inversion clade</taxon>
        <taxon>NPAAA clade</taxon>
        <taxon>Hologalegina</taxon>
        <taxon>IRL clade</taxon>
        <taxon>Fabeae</taxon>
        <taxon>Lathyrus</taxon>
    </lineage>
</organism>
<keyword evidence="5" id="KW-0812">Transmembrane</keyword>
<dbReference type="SUPFAM" id="SSF57850">
    <property type="entry name" value="RING/U-box"/>
    <property type="match status" value="1"/>
</dbReference>
<evidence type="ECO:0000313" key="8">
    <source>
        <dbReference type="Proteomes" id="UP001058974"/>
    </source>
</evidence>
<keyword evidence="3" id="KW-0862">Zinc</keyword>
<evidence type="ECO:0000256" key="3">
    <source>
        <dbReference type="ARBA" id="ARBA00022833"/>
    </source>
</evidence>
<dbReference type="Proteomes" id="UP001058974">
    <property type="component" value="Chromosome 4"/>
</dbReference>
<dbReference type="Pfam" id="PF13639">
    <property type="entry name" value="zf-RING_2"/>
    <property type="match status" value="1"/>
</dbReference>
<keyword evidence="2 4" id="KW-0863">Zinc-finger</keyword>
<dbReference type="GO" id="GO:0061630">
    <property type="term" value="F:ubiquitin protein ligase activity"/>
    <property type="evidence" value="ECO:0007669"/>
    <property type="project" value="TreeGrafter"/>
</dbReference>
<dbReference type="SMART" id="SM00184">
    <property type="entry name" value="RING"/>
    <property type="match status" value="1"/>
</dbReference>
<evidence type="ECO:0000313" key="7">
    <source>
        <dbReference type="EMBL" id="KAI5415381.1"/>
    </source>
</evidence>